<accession>A0A1X7NL94</accession>
<gene>
    <name evidence="3" type="ORF">SAMN02982922_2080</name>
</gene>
<evidence type="ECO:0000313" key="4">
    <source>
        <dbReference type="Proteomes" id="UP000193083"/>
    </source>
</evidence>
<dbReference type="SUPFAM" id="SSF143120">
    <property type="entry name" value="YefM-like"/>
    <property type="match status" value="1"/>
</dbReference>
<dbReference type="AlphaFoldDB" id="A0A1X7NL94"/>
<protein>
    <submittedName>
        <fullName evidence="3">Antitoxin Phd_YefM, type II toxin-antitoxin system</fullName>
    </submittedName>
</protein>
<organism evidence="3 4">
    <name type="scientific">Mesorhizobium australicum</name>
    <dbReference type="NCBI Taxonomy" id="536018"/>
    <lineage>
        <taxon>Bacteria</taxon>
        <taxon>Pseudomonadati</taxon>
        <taxon>Pseudomonadota</taxon>
        <taxon>Alphaproteobacteria</taxon>
        <taxon>Hyphomicrobiales</taxon>
        <taxon>Phyllobacteriaceae</taxon>
        <taxon>Mesorhizobium</taxon>
    </lineage>
</organism>
<feature type="region of interest" description="Disordered" evidence="2">
    <location>
        <begin position="77"/>
        <end position="98"/>
    </location>
</feature>
<proteinExistence type="inferred from homology"/>
<evidence type="ECO:0000313" key="3">
    <source>
        <dbReference type="EMBL" id="SMH38702.1"/>
    </source>
</evidence>
<dbReference type="EMBL" id="FXBL01000004">
    <property type="protein sequence ID" value="SMH38702.1"/>
    <property type="molecule type" value="Genomic_DNA"/>
</dbReference>
<name>A0A1X7NL94_9HYPH</name>
<evidence type="ECO:0000256" key="1">
    <source>
        <dbReference type="ARBA" id="ARBA00009981"/>
    </source>
</evidence>
<evidence type="ECO:0000256" key="2">
    <source>
        <dbReference type="SAM" id="MobiDB-lite"/>
    </source>
</evidence>
<dbReference type="Gene3D" id="3.40.1620.10">
    <property type="entry name" value="YefM-like domain"/>
    <property type="match status" value="1"/>
</dbReference>
<dbReference type="OrthoDB" id="165038at2"/>
<sequence length="98" mass="11045">MVTVPASELQKNFGEWHDRSYEGPVEITRYGRTTAFLVSAPLFEAMWSSYRRAISASALSVGDIDLILRSEVETDRPYNLDDIPDEDTTSRSPSTSDR</sequence>
<keyword evidence="4" id="KW-1185">Reference proteome</keyword>
<dbReference type="Proteomes" id="UP000193083">
    <property type="component" value="Unassembled WGS sequence"/>
</dbReference>
<dbReference type="InterPro" id="IPR036165">
    <property type="entry name" value="YefM-like_sf"/>
</dbReference>
<comment type="similarity">
    <text evidence="1">Belongs to the phD/YefM antitoxin family.</text>
</comment>
<reference evidence="4" key="1">
    <citation type="submission" date="2017-04" db="EMBL/GenBank/DDBJ databases">
        <authorList>
            <person name="Varghese N."/>
            <person name="Submissions S."/>
        </authorList>
    </citation>
    <scope>NUCLEOTIDE SEQUENCE [LARGE SCALE GENOMIC DNA]</scope>
    <source>
        <strain evidence="4">B5P</strain>
    </source>
</reference>